<keyword evidence="1" id="KW-0472">Membrane</keyword>
<organism evidence="2 7">
    <name type="scientific">Pediococcus pentosaceus</name>
    <dbReference type="NCBI Taxonomy" id="1255"/>
    <lineage>
        <taxon>Bacteria</taxon>
        <taxon>Bacillati</taxon>
        <taxon>Bacillota</taxon>
        <taxon>Bacilli</taxon>
        <taxon>Lactobacillales</taxon>
        <taxon>Lactobacillaceae</taxon>
        <taxon>Pediococcus</taxon>
    </lineage>
</organism>
<feature type="transmembrane region" description="Helical" evidence="1">
    <location>
        <begin position="9"/>
        <end position="30"/>
    </location>
</feature>
<dbReference type="Proteomes" id="UP000472573">
    <property type="component" value="Unassembled WGS sequence"/>
</dbReference>
<accession>A0A8G1E815</accession>
<reference evidence="2 7" key="1">
    <citation type="submission" date="2017-05" db="EMBL/GenBank/DDBJ databases">
        <title>Genome sequence of Pediococcus pentosaceus strain SRCM100892.</title>
        <authorList>
            <person name="Cho S.H."/>
        </authorList>
    </citation>
    <scope>NUCLEOTIDE SEQUENCE [LARGE SCALE GENOMIC DNA]</scope>
    <source>
        <strain evidence="2 7">SRCM100892</strain>
    </source>
</reference>
<protein>
    <submittedName>
        <fullName evidence="3">AzlD domain-containing protein</fullName>
    </submittedName>
</protein>
<proteinExistence type="predicted"/>
<reference evidence="3" key="3">
    <citation type="submission" date="2019-12" db="EMBL/GenBank/DDBJ databases">
        <title>SpeciesPrimer: A bioinformatics pipeline dedicated to the design of qPCR primers for the quantification of bacterial species.</title>
        <authorList>
            <person name="Dreier M."/>
            <person name="Berthoud H."/>
            <person name="Shani N."/>
            <person name="Wechsler D."/>
            <person name="Junier P."/>
        </authorList>
    </citation>
    <scope>NUCLEOTIDE SEQUENCE</scope>
    <source>
        <strain evidence="3">FAM13073</strain>
    </source>
</reference>
<evidence type="ECO:0000313" key="7">
    <source>
        <dbReference type="Proteomes" id="UP000196118"/>
    </source>
</evidence>
<dbReference type="GeneID" id="33062862"/>
<name>A0A1Y0VWG9_PEDPE</name>
<dbReference type="Proteomes" id="UP001194632">
    <property type="component" value="Unassembled WGS sequence"/>
</dbReference>
<reference evidence="8" key="4">
    <citation type="submission" date="2020-03" db="EMBL/GenBank/DDBJ databases">
        <title>SpeciesPrimer: A bioinformatics pipeline dedicated to the design of qPCR primers for the quantification of bacterial species.</title>
        <authorList>
            <person name="Dreier M."/>
            <person name="Berthoud H."/>
            <person name="Shani N."/>
            <person name="Wechsler D."/>
            <person name="Junier P."/>
        </authorList>
    </citation>
    <scope>NUCLEOTIDE SEQUENCE [LARGE SCALE GENOMIC DNA]</scope>
    <source>
        <strain evidence="8">FAM13073</strain>
    </source>
</reference>
<dbReference type="Proteomes" id="UP001214131">
    <property type="component" value="Chromosome"/>
</dbReference>
<dbReference type="EMBL" id="WENB01000002">
    <property type="protein sequence ID" value="KAF0414081.1"/>
    <property type="molecule type" value="Genomic_DNA"/>
</dbReference>
<dbReference type="Proteomes" id="UP000743107">
    <property type="component" value="Unassembled WGS sequence"/>
</dbReference>
<evidence type="ECO:0000313" key="6">
    <source>
        <dbReference type="EMBL" id="WEA56610.1"/>
    </source>
</evidence>
<keyword evidence="1" id="KW-1133">Transmembrane helix</keyword>
<sequence>MEYSSLDHLLIIILGFFVAFAPRYLPLLFFSKRQIPEWFNDWMKYVPISLFTALVVKGIFISSKYTLVTSGNLALIIGGLVVILIAYWTRSMAMSVIVGLVTVMILTLII</sequence>
<feature type="transmembrane region" description="Helical" evidence="1">
    <location>
        <begin position="92"/>
        <end position="109"/>
    </location>
</feature>
<dbReference type="EMBL" id="JADOFV010000002">
    <property type="protein sequence ID" value="MBF7126952.1"/>
    <property type="molecule type" value="Genomic_DNA"/>
</dbReference>
<gene>
    <name evidence="3" type="ORF">GBO79_04220</name>
    <name evidence="4" type="ORF">ITQ90_00835</name>
    <name evidence="5" type="ORF">ITQ97_03855</name>
    <name evidence="6" type="ORF">PWB86_05255</name>
    <name evidence="2" type="ORF">S100892_00292</name>
</gene>
<evidence type="ECO:0000256" key="1">
    <source>
        <dbReference type="SAM" id="Phobius"/>
    </source>
</evidence>
<dbReference type="EMBL" id="CP021474">
    <property type="protein sequence ID" value="ARW18897.1"/>
    <property type="molecule type" value="Genomic_DNA"/>
</dbReference>
<reference evidence="3" key="2">
    <citation type="submission" date="2019-10" db="EMBL/GenBank/DDBJ databases">
        <authorList>
            <person name="Irmler S."/>
            <person name="Berthoud H."/>
            <person name="Roetschi A."/>
            <person name="Arias E."/>
            <person name="Shani N."/>
            <person name="Wuethrich D."/>
            <person name="Bruggmann R."/>
        </authorList>
    </citation>
    <scope>NUCLEOTIDE SEQUENCE</scope>
    <source>
        <strain evidence="3">FAM13073</strain>
    </source>
</reference>
<reference evidence="6 9" key="6">
    <citation type="submission" date="2023-02" db="EMBL/GenBank/DDBJ databases">
        <title>Comparative genomics and fermentation flavor characterization of five lactic acid bacteria reveal flavor biosynthesis metabolic pathways in fermented muskmelon puree.</title>
        <authorList>
            <person name="Yuan L."/>
            <person name="Li M."/>
            <person name="Xu X."/>
            <person name="Lao F."/>
            <person name="Wu J."/>
        </authorList>
    </citation>
    <scope>NUCLEOTIDE SEQUENCE [LARGE SCALE GENOMIC DNA]</scope>
    <source>
        <strain evidence="6 9">Ca-4</strain>
    </source>
</reference>
<evidence type="ECO:0000313" key="3">
    <source>
        <dbReference type="EMBL" id="KAF0414081.1"/>
    </source>
</evidence>
<dbReference type="EMBL" id="CP118739">
    <property type="protein sequence ID" value="WEA56610.1"/>
    <property type="molecule type" value="Genomic_DNA"/>
</dbReference>
<evidence type="ECO:0000313" key="8">
    <source>
        <dbReference type="Proteomes" id="UP000472573"/>
    </source>
</evidence>
<dbReference type="Pfam" id="PF05437">
    <property type="entry name" value="AzlD"/>
    <property type="match status" value="1"/>
</dbReference>
<feature type="transmembrane region" description="Helical" evidence="1">
    <location>
        <begin position="42"/>
        <end position="60"/>
    </location>
</feature>
<evidence type="ECO:0000313" key="9">
    <source>
        <dbReference type="Proteomes" id="UP001214131"/>
    </source>
</evidence>
<keyword evidence="1" id="KW-0812">Transmembrane</keyword>
<dbReference type="Proteomes" id="UP000196118">
    <property type="component" value="Chromosome"/>
</dbReference>
<dbReference type="EMBL" id="JADOFP010000001">
    <property type="protein sequence ID" value="MBF7114098.1"/>
    <property type="molecule type" value="Genomic_DNA"/>
</dbReference>
<evidence type="ECO:0000313" key="5">
    <source>
        <dbReference type="EMBL" id="MBF7126952.1"/>
    </source>
</evidence>
<dbReference type="OMA" id="WFNEWMR"/>
<reference evidence="4" key="5">
    <citation type="submission" date="2020-11" db="EMBL/GenBank/DDBJ databases">
        <title>Antibiotic susceptibility profiles of Pediococcus pentosaceus from various origins and their implications for the safety assessment of strains with food-technology applications.</title>
        <authorList>
            <person name="Shani N."/>
            <person name="Oberhaensli S."/>
            <person name="Arias E."/>
        </authorList>
    </citation>
    <scope>NUCLEOTIDE SEQUENCE</scope>
    <source>
        <strain evidence="5">FAM 19164</strain>
        <strain evidence="4">FAM 24207</strain>
    </source>
</reference>
<dbReference type="RefSeq" id="WP_002834110.1">
    <property type="nucleotide sequence ID" value="NZ_BEWQ01000001.1"/>
</dbReference>
<keyword evidence="8" id="KW-1185">Reference proteome</keyword>
<dbReference type="InterPro" id="IPR008407">
    <property type="entry name" value="Brnchd-chn_aa_trnsp_AzlD"/>
</dbReference>
<evidence type="ECO:0000313" key="4">
    <source>
        <dbReference type="EMBL" id="MBF7114098.1"/>
    </source>
</evidence>
<dbReference type="AlphaFoldDB" id="A0A1Y0VWG9"/>
<accession>A0A1Y0VWG9</accession>
<evidence type="ECO:0000313" key="2">
    <source>
        <dbReference type="EMBL" id="ARW18897.1"/>
    </source>
</evidence>
<feature type="transmembrane region" description="Helical" evidence="1">
    <location>
        <begin position="67"/>
        <end position="86"/>
    </location>
</feature>